<evidence type="ECO:0000256" key="3">
    <source>
        <dbReference type="ARBA" id="ARBA00022737"/>
    </source>
</evidence>
<comment type="subcellular location">
    <subcellularLocation>
        <location evidence="1">Membrane</location>
        <topology evidence="1">Multi-pass membrane protein</topology>
    </subcellularLocation>
</comment>
<keyword evidence="5 6" id="KW-0472">Membrane</keyword>
<dbReference type="VEuPathDB" id="FungiDB:RhiirFUN_017481"/>
<dbReference type="Proteomes" id="UP000018888">
    <property type="component" value="Unassembled WGS sequence"/>
</dbReference>
<organism evidence="8 9">
    <name type="scientific">Rhizophagus irregularis (strain DAOM 181602 / DAOM 197198 / MUCL 43194)</name>
    <name type="common">Arbuscular mycorrhizal fungus</name>
    <name type="synonym">Glomus intraradices</name>
    <dbReference type="NCBI Taxonomy" id="747089"/>
    <lineage>
        <taxon>Eukaryota</taxon>
        <taxon>Fungi</taxon>
        <taxon>Fungi incertae sedis</taxon>
        <taxon>Mucoromycota</taxon>
        <taxon>Glomeromycotina</taxon>
        <taxon>Glomeromycetes</taxon>
        <taxon>Glomerales</taxon>
        <taxon>Glomeraceae</taxon>
        <taxon>Rhizophagus</taxon>
    </lineage>
</organism>
<evidence type="ECO:0000256" key="4">
    <source>
        <dbReference type="ARBA" id="ARBA00022989"/>
    </source>
</evidence>
<accession>A0A2P4QV17</accession>
<dbReference type="InterPro" id="IPR024862">
    <property type="entry name" value="TRPV"/>
</dbReference>
<dbReference type="GO" id="GO:0005216">
    <property type="term" value="F:monoatomic ion channel activity"/>
    <property type="evidence" value="ECO:0007669"/>
    <property type="project" value="InterPro"/>
</dbReference>
<feature type="transmembrane region" description="Helical" evidence="6">
    <location>
        <begin position="117"/>
        <end position="138"/>
    </location>
</feature>
<feature type="transmembrane region" description="Helical" evidence="6">
    <location>
        <begin position="80"/>
        <end position="97"/>
    </location>
</feature>
<evidence type="ECO:0000313" key="9">
    <source>
        <dbReference type="Proteomes" id="UP000018888"/>
    </source>
</evidence>
<feature type="domain" description="Ion transport" evidence="7">
    <location>
        <begin position="2"/>
        <end position="149"/>
    </location>
</feature>
<keyword evidence="2 6" id="KW-0812">Transmembrane</keyword>
<evidence type="ECO:0000256" key="2">
    <source>
        <dbReference type="ARBA" id="ARBA00022692"/>
    </source>
</evidence>
<evidence type="ECO:0000256" key="1">
    <source>
        <dbReference type="ARBA" id="ARBA00004141"/>
    </source>
</evidence>
<comment type="caution">
    <text evidence="8">The sequence shown here is derived from an EMBL/GenBank/DDBJ whole genome shotgun (WGS) entry which is preliminary data.</text>
</comment>
<dbReference type="GO" id="GO:0098703">
    <property type="term" value="P:calcium ion import across plasma membrane"/>
    <property type="evidence" value="ECO:0007669"/>
    <property type="project" value="TreeGrafter"/>
</dbReference>
<evidence type="ECO:0000256" key="5">
    <source>
        <dbReference type="ARBA" id="ARBA00023136"/>
    </source>
</evidence>
<keyword evidence="4 6" id="KW-1133">Transmembrane helix</keyword>
<dbReference type="GO" id="GO:0005886">
    <property type="term" value="C:plasma membrane"/>
    <property type="evidence" value="ECO:0007669"/>
    <property type="project" value="TreeGrafter"/>
</dbReference>
<protein>
    <recommendedName>
        <fullName evidence="7">Ion transport domain-containing protein</fullName>
    </recommendedName>
</protein>
<gene>
    <name evidence="8" type="ORF">GLOIN_2v1507450</name>
</gene>
<reference evidence="8 9" key="2">
    <citation type="journal article" date="2018" name="New Phytol.">
        <title>High intraspecific genome diversity in the model arbuscular mycorrhizal symbiont Rhizophagus irregularis.</title>
        <authorList>
            <person name="Chen E.C.H."/>
            <person name="Morin E."/>
            <person name="Beaudet D."/>
            <person name="Noel J."/>
            <person name="Yildirir G."/>
            <person name="Ndikumana S."/>
            <person name="Charron P."/>
            <person name="St-Onge C."/>
            <person name="Giorgi J."/>
            <person name="Kruger M."/>
            <person name="Marton T."/>
            <person name="Ropars J."/>
            <person name="Grigoriev I.V."/>
            <person name="Hainaut M."/>
            <person name="Henrissat B."/>
            <person name="Roux C."/>
            <person name="Martin F."/>
            <person name="Corradi N."/>
        </authorList>
    </citation>
    <scope>NUCLEOTIDE SEQUENCE [LARGE SCALE GENOMIC DNA]</scope>
    <source>
        <strain evidence="8 9">DAOM 197198</strain>
    </source>
</reference>
<dbReference type="InterPro" id="IPR005821">
    <property type="entry name" value="Ion_trans_dom"/>
</dbReference>
<dbReference type="Pfam" id="PF00520">
    <property type="entry name" value="Ion_trans"/>
    <property type="match status" value="1"/>
</dbReference>
<name>A0A2P4QV17_RHIID</name>
<keyword evidence="3" id="KW-0677">Repeat</keyword>
<evidence type="ECO:0000256" key="6">
    <source>
        <dbReference type="SAM" id="Phobius"/>
    </source>
</evidence>
<sequence length="275" mass="31956">MISVGKQIASFLVVLFIIIISFAHTFYILLSPKSNFSFEKNENNDDPNNPWNITPAYYQVFENGTVNQNQYMIKLPDGNTNMFVDFGTAIFAMYLFLTGDSSALSNWTYKGNPSLVILIVIFSLLIVVYLMNLLIGLLNNAIEKDNNKTSYLVQKAEILAEIELLYLLPHQRRWQKWFPDVIYYYADADKVRQKIKEMIKESEWNIDEFLELKKNLLDKLNIQHNPVDEANLQDISKEIRDLRSKLPQHSEATLQDILNEIRDLRSKLPQQPAES</sequence>
<dbReference type="Gene3D" id="1.10.287.70">
    <property type="match status" value="1"/>
</dbReference>
<reference evidence="8 9" key="1">
    <citation type="journal article" date="2013" name="Proc. Natl. Acad. Sci. U.S.A.">
        <title>Genome of an arbuscular mycorrhizal fungus provides insight into the oldest plant symbiosis.</title>
        <authorList>
            <person name="Tisserant E."/>
            <person name="Malbreil M."/>
            <person name="Kuo A."/>
            <person name="Kohler A."/>
            <person name="Symeonidi A."/>
            <person name="Balestrini R."/>
            <person name="Charron P."/>
            <person name="Duensing N."/>
            <person name="Frei Dit Frey N."/>
            <person name="Gianinazzi-Pearson V."/>
            <person name="Gilbert L.B."/>
            <person name="Handa Y."/>
            <person name="Herr J.R."/>
            <person name="Hijri M."/>
            <person name="Koul R."/>
            <person name="Kawaguchi M."/>
            <person name="Krajinski F."/>
            <person name="Lammers P.J."/>
            <person name="Masclaux F.G."/>
            <person name="Murat C."/>
            <person name="Morin E."/>
            <person name="Ndikumana S."/>
            <person name="Pagni M."/>
            <person name="Petitpierre D."/>
            <person name="Requena N."/>
            <person name="Rosikiewicz P."/>
            <person name="Riley R."/>
            <person name="Saito K."/>
            <person name="San Clemente H."/>
            <person name="Shapiro H."/>
            <person name="van Tuinen D."/>
            <person name="Becard G."/>
            <person name="Bonfante P."/>
            <person name="Paszkowski U."/>
            <person name="Shachar-Hill Y.Y."/>
            <person name="Tuskan G.A."/>
            <person name="Young P.W."/>
            <person name="Sanders I.R."/>
            <person name="Henrissat B."/>
            <person name="Rensing S.A."/>
            <person name="Grigoriev I.V."/>
            <person name="Corradi N."/>
            <person name="Roux C."/>
            <person name="Martin F."/>
        </authorList>
    </citation>
    <scope>NUCLEOTIDE SEQUENCE [LARGE SCALE GENOMIC DNA]</scope>
    <source>
        <strain evidence="8 9">DAOM 197198</strain>
    </source>
</reference>
<evidence type="ECO:0000259" key="7">
    <source>
        <dbReference type="Pfam" id="PF00520"/>
    </source>
</evidence>
<dbReference type="AlphaFoldDB" id="A0A2P4QV17"/>
<evidence type="ECO:0000313" key="8">
    <source>
        <dbReference type="EMBL" id="POG81388.1"/>
    </source>
</evidence>
<dbReference type="PANTHER" id="PTHR10582">
    <property type="entry name" value="TRANSIENT RECEPTOR POTENTIAL ION CHANNEL PROTEIN"/>
    <property type="match status" value="1"/>
</dbReference>
<proteinExistence type="predicted"/>
<dbReference type="EMBL" id="AUPC02000011">
    <property type="protein sequence ID" value="POG81388.1"/>
    <property type="molecule type" value="Genomic_DNA"/>
</dbReference>
<feature type="transmembrane region" description="Helical" evidence="6">
    <location>
        <begin position="12"/>
        <end position="30"/>
    </location>
</feature>
<dbReference type="PANTHER" id="PTHR10582:SF2">
    <property type="entry name" value="INACTIVE"/>
    <property type="match status" value="1"/>
</dbReference>
<keyword evidence="9" id="KW-1185">Reference proteome</keyword>